<evidence type="ECO:0000313" key="2">
    <source>
        <dbReference type="EMBL" id="CAI9542643.1"/>
    </source>
</evidence>
<feature type="signal peptide" evidence="1">
    <location>
        <begin position="1"/>
        <end position="21"/>
    </location>
</feature>
<evidence type="ECO:0008006" key="4">
    <source>
        <dbReference type="Google" id="ProtNLM"/>
    </source>
</evidence>
<feature type="chain" id="PRO_5046889015" description="Myeloid-derived growth factor" evidence="1">
    <location>
        <begin position="22"/>
        <end position="154"/>
    </location>
</feature>
<keyword evidence="3" id="KW-1185">Reference proteome</keyword>
<dbReference type="PANTHER" id="PTHR31230:SF1">
    <property type="entry name" value="MYELOID-DERIVED GROWTH FACTOR"/>
    <property type="match status" value="1"/>
</dbReference>
<reference evidence="2" key="1">
    <citation type="submission" date="2023-05" db="EMBL/GenBank/DDBJ databases">
        <authorList>
            <person name="Stuckert A."/>
        </authorList>
    </citation>
    <scope>NUCLEOTIDE SEQUENCE</scope>
</reference>
<keyword evidence="1" id="KW-0732">Signal</keyword>
<dbReference type="Pfam" id="PF10572">
    <property type="entry name" value="UPF0556"/>
    <property type="match status" value="1"/>
</dbReference>
<proteinExistence type="predicted"/>
<name>A0ABN9B2W3_9NEOB</name>
<organism evidence="2 3">
    <name type="scientific">Staurois parvus</name>
    <dbReference type="NCBI Taxonomy" id="386267"/>
    <lineage>
        <taxon>Eukaryota</taxon>
        <taxon>Metazoa</taxon>
        <taxon>Chordata</taxon>
        <taxon>Craniata</taxon>
        <taxon>Vertebrata</taxon>
        <taxon>Euteleostomi</taxon>
        <taxon>Amphibia</taxon>
        <taxon>Batrachia</taxon>
        <taxon>Anura</taxon>
        <taxon>Neobatrachia</taxon>
        <taxon>Ranoidea</taxon>
        <taxon>Ranidae</taxon>
        <taxon>Staurois</taxon>
    </lineage>
</organism>
<dbReference type="Proteomes" id="UP001162483">
    <property type="component" value="Unassembled WGS sequence"/>
</dbReference>
<comment type="caution">
    <text evidence="2">The sequence shown here is derived from an EMBL/GenBank/DDBJ whole genome shotgun (WGS) entry which is preliminary data.</text>
</comment>
<accession>A0ABN9B2W3</accession>
<protein>
    <recommendedName>
        <fullName evidence="4">Myeloid-derived growth factor</fullName>
    </recommendedName>
</protein>
<evidence type="ECO:0000256" key="1">
    <source>
        <dbReference type="SAM" id="SignalP"/>
    </source>
</evidence>
<sequence length="154" mass="16986">MAAFVIVGSVLGLLLVAGAGAEDTASTEEFDVKPGGVEYTYTRTLGSYSCKFTYAAQGGTNEKWQITIEMSEDGQYYSCLIWRPMGTSYLFFLHFKVEVTGGKIEFCEAYSQENKPLQKSEYDVTDTAVSDKAGSFSASLYKLLLVVKSNREEL</sequence>
<evidence type="ECO:0000313" key="3">
    <source>
        <dbReference type="Proteomes" id="UP001162483"/>
    </source>
</evidence>
<gene>
    <name evidence="2" type="ORF">SPARVUS_LOCUS2133165</name>
</gene>
<dbReference type="PANTHER" id="PTHR31230">
    <property type="entry name" value="MYELOID-DERIVED GROWTH FACTOR MYDGF"/>
    <property type="match status" value="1"/>
</dbReference>
<dbReference type="EMBL" id="CATNWA010002347">
    <property type="protein sequence ID" value="CAI9542643.1"/>
    <property type="molecule type" value="Genomic_DNA"/>
</dbReference>
<dbReference type="InterPro" id="IPR018887">
    <property type="entry name" value="MYDGF"/>
</dbReference>